<dbReference type="EC" id="3.1.26.4" evidence="1"/>
<evidence type="ECO:0000313" key="1">
    <source>
        <dbReference type="EMBL" id="XFD38860.1"/>
    </source>
</evidence>
<organism evidence="1 2">
    <name type="scientific">Lentilactobacillus terminaliae</name>
    <dbReference type="NCBI Taxonomy" id="3003483"/>
    <lineage>
        <taxon>Bacteria</taxon>
        <taxon>Bacillati</taxon>
        <taxon>Bacillota</taxon>
        <taxon>Bacilli</taxon>
        <taxon>Lactobacillales</taxon>
        <taxon>Lactobacillaceae</taxon>
        <taxon>Lentilactobacillus</taxon>
    </lineage>
</organism>
<dbReference type="EMBL" id="CP168151">
    <property type="protein sequence ID" value="XFD38860.1"/>
    <property type="molecule type" value="Genomic_DNA"/>
</dbReference>
<gene>
    <name evidence="1" type="ORF">O0236_005340</name>
</gene>
<protein>
    <submittedName>
        <fullName evidence="1">Ribonuclease HI family protein</fullName>
        <ecNumber evidence="1">3.1.26.4</ecNumber>
    </submittedName>
</protein>
<evidence type="ECO:0000313" key="2">
    <source>
        <dbReference type="Proteomes" id="UP001149860"/>
    </source>
</evidence>
<sequence>MIKLYTDAAVNRKYQKSAAGILIIKNSKQIQLSKPLSTTDNHEAEFQAALLGFQQISQTNESEIIFFYTDSKIVAEAIDKQYAKHYQTYVDQIIEIQSTIGTVITEWIPDKENKGAHNLALQALHHLERI</sequence>
<name>A0ACD5DC64_9LACO</name>
<proteinExistence type="predicted"/>
<reference evidence="1" key="1">
    <citation type="submission" date="2024-08" db="EMBL/GenBank/DDBJ databases">
        <title>Lentilactobacillus sp. nov., isolated from tree bark.</title>
        <authorList>
            <person name="Phuengjayaem S."/>
            <person name="Tanasupawat S."/>
        </authorList>
    </citation>
    <scope>NUCLEOTIDE SEQUENCE</scope>
    <source>
        <strain evidence="1">SPB1-3</strain>
    </source>
</reference>
<accession>A0ACD5DC64</accession>
<dbReference type="Proteomes" id="UP001149860">
    <property type="component" value="Chromosome"/>
</dbReference>
<keyword evidence="1" id="KW-0378">Hydrolase</keyword>
<keyword evidence="2" id="KW-1185">Reference proteome</keyword>